<dbReference type="Gene3D" id="3.20.20.140">
    <property type="entry name" value="Metal-dependent hydrolases"/>
    <property type="match status" value="1"/>
</dbReference>
<evidence type="ECO:0000313" key="3">
    <source>
        <dbReference type="Proteomes" id="UP000199437"/>
    </source>
</evidence>
<dbReference type="PANTHER" id="PTHR10443">
    <property type="entry name" value="MICROSOMAL DIPEPTIDASE"/>
    <property type="match status" value="1"/>
</dbReference>
<name>A0A1I0MCI6_9BACT</name>
<dbReference type="PROSITE" id="PS51365">
    <property type="entry name" value="RENAL_DIPEPTIDASE_2"/>
    <property type="match status" value="1"/>
</dbReference>
<feature type="compositionally biased region" description="Polar residues" evidence="1">
    <location>
        <begin position="1"/>
        <end position="10"/>
    </location>
</feature>
<dbReference type="EMBL" id="FOIR01000001">
    <property type="protein sequence ID" value="SEV85848.1"/>
    <property type="molecule type" value="Genomic_DNA"/>
</dbReference>
<organism evidence="2 3">
    <name type="scientific">Roseivirga pacifica</name>
    <dbReference type="NCBI Taxonomy" id="1267423"/>
    <lineage>
        <taxon>Bacteria</taxon>
        <taxon>Pseudomonadati</taxon>
        <taxon>Bacteroidota</taxon>
        <taxon>Cytophagia</taxon>
        <taxon>Cytophagales</taxon>
        <taxon>Roseivirgaceae</taxon>
        <taxon>Roseivirga</taxon>
    </lineage>
</organism>
<evidence type="ECO:0000313" key="2">
    <source>
        <dbReference type="EMBL" id="SEV85848.1"/>
    </source>
</evidence>
<sequence length="463" mass="51791">MFGIHNNNMKQHYKTSPKNKSALQSAKTFTALRNFRLDASLVIFHKIFNMNQRNLLASLALILFISACSEPKEKQTDQADFSAKAKELAQEFIIVDGHVDLPYRMEQGGFMVQQKVLNVSVDAADGNFDYPRAKAGGLDAPFMSIYIPSQYQYIDGYAKKFADSLITMTKQLANTYPDQFAMAYSPADVEANFKAGKISLPMGMENGAPVEDDITLVEEFQKKGIRYITLTHGKDNKISDSSYDTTRTHGGLSEYGKQVVAEMNRVGIMVDISHVSDDTFWQVMELSTAPVIASHSSARKFTPGFERNMGDDMIKALGENDGVIMINFGSSFLDGEYRARRAEYDEHVINWLAERELSKNDPEAVAYLEEYTKQNDPWSNVEKVADHIDHVVKLTGGTDNVGIGSDFDGVGDSLPTGLKDVSMYPNLIEELLERGYSEEDIAKICYKNVFRVWNKVEEVAANS</sequence>
<dbReference type="GO" id="GO:0006508">
    <property type="term" value="P:proteolysis"/>
    <property type="evidence" value="ECO:0007669"/>
    <property type="project" value="InterPro"/>
</dbReference>
<dbReference type="STRING" id="1267423.SAMN05216290_0264"/>
<reference evidence="3" key="1">
    <citation type="submission" date="2016-10" db="EMBL/GenBank/DDBJ databases">
        <authorList>
            <person name="Varghese N."/>
            <person name="Submissions S."/>
        </authorList>
    </citation>
    <scope>NUCLEOTIDE SEQUENCE [LARGE SCALE GENOMIC DNA]</scope>
    <source>
        <strain evidence="3">CGMCC 1.12402</strain>
    </source>
</reference>
<dbReference type="CDD" id="cd01301">
    <property type="entry name" value="rDP_like"/>
    <property type="match status" value="1"/>
</dbReference>
<protein>
    <submittedName>
        <fullName evidence="2">Membrane dipeptidase</fullName>
    </submittedName>
</protein>
<keyword evidence="3" id="KW-1185">Reference proteome</keyword>
<accession>A0A1I0MCI6</accession>
<dbReference type="AlphaFoldDB" id="A0A1I0MCI6"/>
<dbReference type="SUPFAM" id="SSF51556">
    <property type="entry name" value="Metallo-dependent hydrolases"/>
    <property type="match status" value="1"/>
</dbReference>
<dbReference type="GO" id="GO:0070573">
    <property type="term" value="F:metallodipeptidase activity"/>
    <property type="evidence" value="ECO:0007669"/>
    <property type="project" value="InterPro"/>
</dbReference>
<dbReference type="PANTHER" id="PTHR10443:SF12">
    <property type="entry name" value="DIPEPTIDASE"/>
    <property type="match status" value="1"/>
</dbReference>
<evidence type="ECO:0000256" key="1">
    <source>
        <dbReference type="SAM" id="MobiDB-lite"/>
    </source>
</evidence>
<dbReference type="InterPro" id="IPR008257">
    <property type="entry name" value="Pept_M19"/>
</dbReference>
<dbReference type="Pfam" id="PF01244">
    <property type="entry name" value="Peptidase_M19"/>
    <property type="match status" value="1"/>
</dbReference>
<proteinExistence type="predicted"/>
<dbReference type="InterPro" id="IPR032466">
    <property type="entry name" value="Metal_Hydrolase"/>
</dbReference>
<dbReference type="Proteomes" id="UP000199437">
    <property type="component" value="Unassembled WGS sequence"/>
</dbReference>
<gene>
    <name evidence="2" type="ORF">SAMN05216290_0264</name>
</gene>
<feature type="region of interest" description="Disordered" evidence="1">
    <location>
        <begin position="1"/>
        <end position="20"/>
    </location>
</feature>